<accession>A0A8J5EW77</accession>
<protein>
    <submittedName>
        <fullName evidence="1">Uncharacterized protein</fullName>
    </submittedName>
</protein>
<comment type="caution">
    <text evidence="1">The sequence shown here is derived from an EMBL/GenBank/DDBJ whole genome shotgun (WGS) entry which is preliminary data.</text>
</comment>
<dbReference type="AlphaFoldDB" id="A0A8J5EW77"/>
<evidence type="ECO:0000313" key="2">
    <source>
        <dbReference type="Proteomes" id="UP000734854"/>
    </source>
</evidence>
<organism evidence="1 2">
    <name type="scientific">Zingiber officinale</name>
    <name type="common">Ginger</name>
    <name type="synonym">Amomum zingiber</name>
    <dbReference type="NCBI Taxonomy" id="94328"/>
    <lineage>
        <taxon>Eukaryota</taxon>
        <taxon>Viridiplantae</taxon>
        <taxon>Streptophyta</taxon>
        <taxon>Embryophyta</taxon>
        <taxon>Tracheophyta</taxon>
        <taxon>Spermatophyta</taxon>
        <taxon>Magnoliopsida</taxon>
        <taxon>Liliopsida</taxon>
        <taxon>Zingiberales</taxon>
        <taxon>Zingiberaceae</taxon>
        <taxon>Zingiber</taxon>
    </lineage>
</organism>
<evidence type="ECO:0000313" key="1">
    <source>
        <dbReference type="EMBL" id="KAG6475449.1"/>
    </source>
</evidence>
<name>A0A8J5EW77_ZINOF</name>
<proteinExistence type="predicted"/>
<dbReference type="Proteomes" id="UP000734854">
    <property type="component" value="Unassembled WGS sequence"/>
</dbReference>
<reference evidence="1 2" key="1">
    <citation type="submission" date="2020-08" db="EMBL/GenBank/DDBJ databases">
        <title>Plant Genome Project.</title>
        <authorList>
            <person name="Zhang R.-G."/>
        </authorList>
    </citation>
    <scope>NUCLEOTIDE SEQUENCE [LARGE SCALE GENOMIC DNA]</scope>
    <source>
        <tissue evidence="1">Rhizome</tissue>
    </source>
</reference>
<keyword evidence="2" id="KW-1185">Reference proteome</keyword>
<dbReference type="PANTHER" id="PTHR39104">
    <property type="entry name" value="AMINO ACID-LIGASE"/>
    <property type="match status" value="1"/>
</dbReference>
<gene>
    <name evidence="1" type="ORF">ZIOFF_064669</name>
</gene>
<dbReference type="PANTHER" id="PTHR39104:SF1">
    <property type="entry name" value="AMINO ACID-LIGASE"/>
    <property type="match status" value="1"/>
</dbReference>
<dbReference type="EMBL" id="JACMSC010000018">
    <property type="protein sequence ID" value="KAG6475449.1"/>
    <property type="molecule type" value="Genomic_DNA"/>
</dbReference>
<sequence length="202" mass="21832">MTIAAGAETCGRIGKLFVRTADSPGSGKLAAIPVSTDGGVDLGAVGRALGLEPSSVRLNGHFVSRGPDFVSSLTWGSLLGFFACRGLPHGASELDPVVVQGKPSIVPDHLCFKRKMTLEDETPHKKNKFNQGKSSFIKGREGDLNETDSLCIKRKLKLEDDCQKIVDCSSGMHLFLIVLYQTEIRPSVTLQKLQPWNLIVQA</sequence>